<evidence type="ECO:0000256" key="1">
    <source>
        <dbReference type="SAM" id="MobiDB-lite"/>
    </source>
</evidence>
<proteinExistence type="predicted"/>
<gene>
    <name evidence="3" type="ORF">PGLA1383_LOCUS56319</name>
</gene>
<sequence>MRRRWALHLEEDKGDEDASPRASNNNNNKNNTTNNNSLCAPECAASPLAESLKGDPLAADFLVTAFAAAAYAADCGHSDPSSLEVHGAAEARSVLAACPALPSVLRWYFQHCESPHAAAQTGVMASLRTGEGCGDAARPLLRALLCRPNFEVTTAARSEVSHAMAASDLDSLQLALAFRIQTTRLQPHQPAAAAARLGFAPVPFCQVHAALRHGGVSRDLLHRELAPALAAAQAGRVGPEWAGKSGLLTFLYVGSGRARGASARCVLVCEVPATTEVLEQSLDALAICRYALVWPAESEPCQCSPASTFKWRHVACLAMLALALLLILVSATATFPR</sequence>
<keyword evidence="2" id="KW-0812">Transmembrane</keyword>
<feature type="transmembrane region" description="Helical" evidence="2">
    <location>
        <begin position="314"/>
        <end position="335"/>
    </location>
</feature>
<keyword evidence="2" id="KW-1133">Transmembrane helix</keyword>
<organism evidence="3 4">
    <name type="scientific">Polarella glacialis</name>
    <name type="common">Dinoflagellate</name>
    <dbReference type="NCBI Taxonomy" id="89957"/>
    <lineage>
        <taxon>Eukaryota</taxon>
        <taxon>Sar</taxon>
        <taxon>Alveolata</taxon>
        <taxon>Dinophyceae</taxon>
        <taxon>Suessiales</taxon>
        <taxon>Suessiaceae</taxon>
        <taxon>Polarella</taxon>
    </lineage>
</organism>
<reference evidence="3" key="1">
    <citation type="submission" date="2021-02" db="EMBL/GenBank/DDBJ databases">
        <authorList>
            <person name="Dougan E. K."/>
            <person name="Rhodes N."/>
            <person name="Thang M."/>
            <person name="Chan C."/>
        </authorList>
    </citation>
    <scope>NUCLEOTIDE SEQUENCE</scope>
</reference>
<dbReference type="Proteomes" id="UP000654075">
    <property type="component" value="Unassembled WGS sequence"/>
</dbReference>
<feature type="compositionally biased region" description="Basic and acidic residues" evidence="1">
    <location>
        <begin position="7"/>
        <end position="19"/>
    </location>
</feature>
<dbReference type="AlphaFoldDB" id="A0A813HVG7"/>
<accession>A0A813HVG7</accession>
<evidence type="ECO:0000313" key="4">
    <source>
        <dbReference type="Proteomes" id="UP000654075"/>
    </source>
</evidence>
<keyword evidence="2" id="KW-0472">Membrane</keyword>
<evidence type="ECO:0000313" key="3">
    <source>
        <dbReference type="EMBL" id="CAE8641708.1"/>
    </source>
</evidence>
<dbReference type="EMBL" id="CAJNNV010032976">
    <property type="protein sequence ID" value="CAE8641708.1"/>
    <property type="molecule type" value="Genomic_DNA"/>
</dbReference>
<name>A0A813HVG7_POLGL</name>
<feature type="region of interest" description="Disordered" evidence="1">
    <location>
        <begin position="1"/>
        <end position="36"/>
    </location>
</feature>
<evidence type="ECO:0000256" key="2">
    <source>
        <dbReference type="SAM" id="Phobius"/>
    </source>
</evidence>
<comment type="caution">
    <text evidence="3">The sequence shown here is derived from an EMBL/GenBank/DDBJ whole genome shotgun (WGS) entry which is preliminary data.</text>
</comment>
<protein>
    <submittedName>
        <fullName evidence="3">Uncharacterized protein</fullName>
    </submittedName>
</protein>
<keyword evidence="4" id="KW-1185">Reference proteome</keyword>
<feature type="compositionally biased region" description="Low complexity" evidence="1">
    <location>
        <begin position="24"/>
        <end position="36"/>
    </location>
</feature>